<feature type="region of interest" description="Disordered" evidence="9">
    <location>
        <begin position="611"/>
        <end position="649"/>
    </location>
</feature>
<evidence type="ECO:0000256" key="7">
    <source>
        <dbReference type="RuleBase" id="RU004003"/>
    </source>
</evidence>
<organism evidence="11 12">
    <name type="scientific">Geobacter argillaceus</name>
    <dbReference type="NCBI Taxonomy" id="345631"/>
    <lineage>
        <taxon>Bacteria</taxon>
        <taxon>Pseudomonadati</taxon>
        <taxon>Thermodesulfobacteriota</taxon>
        <taxon>Desulfuromonadia</taxon>
        <taxon>Geobacterales</taxon>
        <taxon>Geobacteraceae</taxon>
        <taxon>Geobacter</taxon>
    </lineage>
</organism>
<keyword evidence="6" id="KW-0802">TPR repeat</keyword>
<dbReference type="Gene3D" id="3.30.1370.130">
    <property type="match status" value="1"/>
</dbReference>
<evidence type="ECO:0000256" key="3">
    <source>
        <dbReference type="ARBA" id="ARBA00022729"/>
    </source>
</evidence>
<dbReference type="GO" id="GO:0015627">
    <property type="term" value="C:type II protein secretion system complex"/>
    <property type="evidence" value="ECO:0007669"/>
    <property type="project" value="TreeGrafter"/>
</dbReference>
<dbReference type="Pfam" id="PF00263">
    <property type="entry name" value="Secretin"/>
    <property type="match status" value="1"/>
</dbReference>
<feature type="compositionally biased region" description="Pro residues" evidence="9">
    <location>
        <begin position="630"/>
        <end position="649"/>
    </location>
</feature>
<dbReference type="PRINTS" id="PR00811">
    <property type="entry name" value="BCTERIALGSPD"/>
</dbReference>
<dbReference type="GO" id="GO:0009306">
    <property type="term" value="P:protein secretion"/>
    <property type="evidence" value="ECO:0007669"/>
    <property type="project" value="InterPro"/>
</dbReference>
<dbReference type="PANTHER" id="PTHR30332">
    <property type="entry name" value="PROBABLE GENERAL SECRETION PATHWAY PROTEIN D"/>
    <property type="match status" value="1"/>
</dbReference>
<dbReference type="Gene3D" id="3.30.1370.120">
    <property type="match status" value="1"/>
</dbReference>
<accession>A0A562VME9</accession>
<dbReference type="SMART" id="SM00028">
    <property type="entry name" value="TPR"/>
    <property type="match status" value="3"/>
</dbReference>
<evidence type="ECO:0000256" key="6">
    <source>
        <dbReference type="PROSITE-ProRule" id="PRU00339"/>
    </source>
</evidence>
<dbReference type="PROSITE" id="PS50005">
    <property type="entry name" value="TPR"/>
    <property type="match status" value="2"/>
</dbReference>
<dbReference type="Pfam" id="PF03958">
    <property type="entry name" value="Secretin_N"/>
    <property type="match status" value="1"/>
</dbReference>
<dbReference type="InterPro" id="IPR008965">
    <property type="entry name" value="CBM2/CBM3_carb-bd_dom_sf"/>
</dbReference>
<evidence type="ECO:0000256" key="2">
    <source>
        <dbReference type="ARBA" id="ARBA00022448"/>
    </source>
</evidence>
<evidence type="ECO:0000259" key="10">
    <source>
        <dbReference type="SMART" id="SM00965"/>
    </source>
</evidence>
<feature type="repeat" description="TPR" evidence="6">
    <location>
        <begin position="71"/>
        <end position="104"/>
    </location>
</feature>
<dbReference type="Gene3D" id="2.60.40.680">
    <property type="match status" value="1"/>
</dbReference>
<dbReference type="Gene3D" id="1.25.40.10">
    <property type="entry name" value="Tetratricopeptide repeat domain"/>
    <property type="match status" value="1"/>
</dbReference>
<evidence type="ECO:0000313" key="11">
    <source>
        <dbReference type="EMBL" id="TWJ19153.1"/>
    </source>
</evidence>
<proteinExistence type="inferred from homology"/>
<dbReference type="InterPro" id="IPR038591">
    <property type="entry name" value="NolW-like_sf"/>
</dbReference>
<sequence>MPLYRTGILAFALMGLIAGCAAGRTAIGKGEMLERQGRLDEAVLKYAEAAAANPNQGEYRLRFLKASVDAARAHAKKGDEFLEQKNFDEAIREYQSAVALDPSFDKAKQQSDLLIKLRNAQVIFLEGVSLEKDNKPREALRAYQKAISIDSGHNGAKEGIERLLKTRKTKLDGYELNLKSTKPITLKFKDAKIKEVFNIITQLSGINFVFDEGVKDNNVTIYLENATFQQALDIITGINKLGKKALNEGTVIVFPKSPDKIKQYEELFVQTFYLNKLDAKKAVNLIRTMLQVKKIYVNEEMNALVIRDTPDVLDVARKILEANDVPDAEVLLEVEVIEIAKKNADNFGLVLSRYAVSAAASASGSGALLSDVLAQPTATTTTTTSTTGTAASASTGVSNLLNLFRWRGYDGFITVPNATFNFGKTIGNGETLSNPKIRVKNREKSKFNVGTRVPITTTSTNGTVGGINVNVQYVDVGVKLSAEPTIQLNNEVNIKLSLEVSSILSKDKVGDGNTTVVTIGTRNLDTVLSLKDGETSIIGGLMQDIKSKSNQKISLLGDIPVLGSLFSSHDTSNDKTELILAITPRIVRGITVPEADVAAFWSGMEDDPSIAKPYGSFTQEPEFAATPQPTAAPSPKPVPPQTQPAAPAPFQPVLEPQQKVPAQPGTIPVTAVPAAPMPAAQTPVPPLAPPPVRQPAERISLNIGAPASVKAGEQFMAEIKISDAKSLLNAPFVLVYDPAFLEFQAAAEGDFLNKDGKPTTFKSTVDKNTGQVTITSARQPGDGGIGGAGTLLTASFKAKSKGPASLGFMSVKFTDAGGKIIETIPYNTVIEIK</sequence>
<gene>
    <name evidence="11" type="ORF">JN12_02100</name>
</gene>
<dbReference type="SUPFAM" id="SSF49384">
    <property type="entry name" value="Carbohydrate-binding domain"/>
    <property type="match status" value="1"/>
</dbReference>
<evidence type="ECO:0000256" key="1">
    <source>
        <dbReference type="ARBA" id="ARBA00004370"/>
    </source>
</evidence>
<dbReference type="GO" id="GO:0000272">
    <property type="term" value="P:polysaccharide catabolic process"/>
    <property type="evidence" value="ECO:0007669"/>
    <property type="project" value="InterPro"/>
</dbReference>
<dbReference type="GO" id="GO:0009279">
    <property type="term" value="C:cell outer membrane"/>
    <property type="evidence" value="ECO:0007669"/>
    <property type="project" value="UniProtKB-SubCell"/>
</dbReference>
<dbReference type="InterPro" id="IPR001775">
    <property type="entry name" value="GspD/PilQ"/>
</dbReference>
<comment type="similarity">
    <text evidence="7">Belongs to the bacterial secretin family.</text>
</comment>
<name>A0A562VME9_9BACT</name>
<comment type="subcellular location">
    <subcellularLocation>
        <location evidence="8">Cell outer membrane</location>
    </subcellularLocation>
    <subcellularLocation>
        <location evidence="1">Membrane</location>
    </subcellularLocation>
</comment>
<dbReference type="Pfam" id="PF00963">
    <property type="entry name" value="Cohesin"/>
    <property type="match status" value="1"/>
</dbReference>
<evidence type="ECO:0000256" key="4">
    <source>
        <dbReference type="ARBA" id="ARBA00023136"/>
    </source>
</evidence>
<dbReference type="InterPro" id="IPR011990">
    <property type="entry name" value="TPR-like_helical_dom_sf"/>
</dbReference>
<keyword evidence="2 8" id="KW-0813">Transport</keyword>
<dbReference type="InterPro" id="IPR050810">
    <property type="entry name" value="Bact_Secretion_Sys_Channel"/>
</dbReference>
<dbReference type="SUPFAM" id="SSF48452">
    <property type="entry name" value="TPR-like"/>
    <property type="match status" value="1"/>
</dbReference>
<dbReference type="SMART" id="SM00965">
    <property type="entry name" value="STN"/>
    <property type="match status" value="1"/>
</dbReference>
<dbReference type="GO" id="GO:0030246">
    <property type="term" value="F:carbohydrate binding"/>
    <property type="evidence" value="ECO:0007669"/>
    <property type="project" value="InterPro"/>
</dbReference>
<dbReference type="PANTHER" id="PTHR30332:SF17">
    <property type="entry name" value="TYPE IV PILIATION SYSTEM PROTEIN DR_0774-RELATED"/>
    <property type="match status" value="1"/>
</dbReference>
<evidence type="ECO:0000313" key="12">
    <source>
        <dbReference type="Proteomes" id="UP000319449"/>
    </source>
</evidence>
<keyword evidence="4" id="KW-0472">Membrane</keyword>
<protein>
    <submittedName>
        <fullName evidence="11">General secretion pathway protein D</fullName>
    </submittedName>
</protein>
<evidence type="ECO:0000256" key="9">
    <source>
        <dbReference type="SAM" id="MobiDB-lite"/>
    </source>
</evidence>
<dbReference type="InterPro" id="IPR005644">
    <property type="entry name" value="NolW-like"/>
</dbReference>
<dbReference type="Pfam" id="PF13432">
    <property type="entry name" value="TPR_16"/>
    <property type="match status" value="1"/>
</dbReference>
<evidence type="ECO:0000256" key="8">
    <source>
        <dbReference type="RuleBase" id="RU004004"/>
    </source>
</evidence>
<keyword evidence="3" id="KW-0732">Signal</keyword>
<dbReference type="PROSITE" id="PS51257">
    <property type="entry name" value="PROKAR_LIPOPROTEIN"/>
    <property type="match status" value="1"/>
</dbReference>
<keyword evidence="5" id="KW-0998">Cell outer membrane</keyword>
<dbReference type="EMBL" id="VLLN01000011">
    <property type="protein sequence ID" value="TWJ19153.1"/>
    <property type="molecule type" value="Genomic_DNA"/>
</dbReference>
<feature type="repeat" description="TPR" evidence="6">
    <location>
        <begin position="120"/>
        <end position="153"/>
    </location>
</feature>
<dbReference type="PRINTS" id="PR01032">
    <property type="entry name" value="PHAGEIV"/>
</dbReference>
<dbReference type="InterPro" id="IPR004846">
    <property type="entry name" value="T2SS/T3SS_dom"/>
</dbReference>
<feature type="domain" description="Secretin/TonB short N-terminal" evidence="10">
    <location>
        <begin position="206"/>
        <end position="256"/>
    </location>
</feature>
<dbReference type="AlphaFoldDB" id="A0A562VME9"/>
<dbReference type="OrthoDB" id="9775455at2"/>
<reference evidence="11 12" key="1">
    <citation type="submission" date="2019-07" db="EMBL/GenBank/DDBJ databases">
        <title>Genomic Encyclopedia of Archaeal and Bacterial Type Strains, Phase II (KMG-II): from individual species to whole genera.</title>
        <authorList>
            <person name="Goeker M."/>
        </authorList>
    </citation>
    <scope>NUCLEOTIDE SEQUENCE [LARGE SCALE GENOMIC DNA]</scope>
    <source>
        <strain evidence="11 12">ATCC BAA-1139</strain>
    </source>
</reference>
<comment type="caution">
    <text evidence="11">The sequence shown here is derived from an EMBL/GenBank/DDBJ whole genome shotgun (WGS) entry which is preliminary data.</text>
</comment>
<dbReference type="CDD" id="cd08547">
    <property type="entry name" value="Type_II_cohesin"/>
    <property type="match status" value="1"/>
</dbReference>
<dbReference type="InterPro" id="IPR019734">
    <property type="entry name" value="TPR_rpt"/>
</dbReference>
<dbReference type="InterPro" id="IPR002102">
    <property type="entry name" value="Cohesin_dom"/>
</dbReference>
<dbReference type="RefSeq" id="WP_145022329.1">
    <property type="nucleotide sequence ID" value="NZ_VLLN01000011.1"/>
</dbReference>
<keyword evidence="12" id="KW-1185">Reference proteome</keyword>
<evidence type="ECO:0000256" key="5">
    <source>
        <dbReference type="ARBA" id="ARBA00023237"/>
    </source>
</evidence>
<dbReference type="Proteomes" id="UP000319449">
    <property type="component" value="Unassembled WGS sequence"/>
</dbReference>
<dbReference type="InterPro" id="IPR011662">
    <property type="entry name" value="Secretin/TonB_short_N"/>
</dbReference>